<keyword evidence="12" id="KW-1185">Reference proteome</keyword>
<feature type="domain" description="RSE1/DDB1/CPSF1 first beta-propeller" evidence="9">
    <location>
        <begin position="179"/>
        <end position="399"/>
    </location>
</feature>
<dbReference type="Pfam" id="PF03178">
    <property type="entry name" value="CPSF_A"/>
    <property type="match status" value="1"/>
</dbReference>
<gene>
    <name evidence="11" type="ORF">BZG36_03817</name>
</gene>
<dbReference type="OrthoDB" id="1720422at2759"/>
<evidence type="ECO:0000256" key="4">
    <source>
        <dbReference type="ARBA" id="ARBA00014577"/>
    </source>
</evidence>
<feature type="domain" description="RSE1/DDB1/CPSF1 second beta-propeller" evidence="10">
    <location>
        <begin position="539"/>
        <end position="807"/>
    </location>
</feature>
<evidence type="ECO:0000256" key="6">
    <source>
        <dbReference type="ARBA" id="ARBA00023002"/>
    </source>
</evidence>
<dbReference type="InterPro" id="IPR036812">
    <property type="entry name" value="NAD(P)_OxRdtase_dom_sf"/>
</dbReference>
<evidence type="ECO:0000313" key="12">
    <source>
        <dbReference type="Proteomes" id="UP000242875"/>
    </source>
</evidence>
<sequence>MPTTEVKALISQVLQPTAIQHVRCLALLGSQRDDVVYGKENSLELLKYSELHSTLKHITEQPVFGTIRDIQVLRCTFRDDTESVAPHPHSENHALHDEGKGVQHVPIEGNDVLIATSDSGKLSFLTFSPYGSANNANELLSTTSSAYDASREKGKLEDPNEDDYSATRRMQKYGRFCVLKQIRLGNPGVGLKDPGAAMAVDPLSRAIAIAAFQDTIQVLFLKSTFSRRDFRPLKEKRTIHTEGTIFAMAFLYPNSSDHDRMLLAVAVHSDVDNTCRIKIYQFYQHNTIPSAYGRLPISSDSNLPLSLVALPKHPETFLLFTESKICIITSENVINGNVNYYSVNLRSMLQGVDSGSDDNVFMTVALADDSESDAMSSSTSPQRLYAGTPSGRLYRIDVIGKRKIELIYCGKGSPIGRAMTVIRSNSLVLATSDESMEDAKEGVDSILYSGEGASGELTNISLFPLRRSKALTIRNEAPILSCQAANDMFNVSRNGHYIGAGLDKHGSMLALQRGIPVKILQQSDQEWDGVTYLNAINGKDSSENSSLVVSFTSETKVMFNQNGELEDVSSLIGFSTDVSTVFSTAVTSSGGTRFLLQVHPSGLVVVPEEELSSMELGPELEPKGLETRRRVWNLEGNATIQTAAACDDHIIISVNDQHQNHLIAVDIATEVSDPSDAISFSHRILQSAEYEISFLTASRIANNNVLLVGTYQPSLMMFSFSNGELALLKEVDLAPFATSSLLNVPQSGLILANEEQLYLLIGLREGTVLYYPLRWRQEVGVVEVGFVRRRVLGTTSVTFVGTENPSMTSTDSTLALSSSLWKVTMRADNLAFDQLQLSGLKRLQAIIPFSLNPDVELQPTYYLVISDGRLYVIEASERGVHTQKFFSLSETPRRMLELPASNTFLVTSSTSENAFSVSTVRIIDLATKDIIWQQKFREREVIFSAAQWDYSGQYVCMGFGMESPATHAPVRDWGRLALYRLGKEEPPCNPFDVESSETKSTTVVLKEVWQTEDTVGLGPVTSLHCIGDCGDIIAGAGDRLLYYRFQFGTLALEAVERLRFLITSISVCGNRVAVSTNRDSVVYYDVRHDEELRDGLFTETNYRFEFRKTDSRVRLTHNVLLLTKELAIGTDKTGGIFGLLDNVAGDYENSLDEVFCFHLGEFVTRLTLVQWRNPHPKDTRMISTYIPWDATPQEEEFYSQATTQLEPNLPDTLLSNLSIMATTALGSIYIIDRISLQLYQLLSPLQQTMATHPLTRPVLGNDYERYRNQTGIAHDVIDGLLVYQFLRLLPSEQKMLISASPNLKGAIVAFSKTGQHGLLGQLLDVSVLVQDISVMGVQEVFGLLGLRIGNELGDVVVALGLLVLGIGDLGIVNPVLGLLSVWIRDCLGRQKVPIHEKVASSGLGAVNEDLVGLVGFDDEGIDLYNGRQVFGPLTPQSMAQNTQMQYLFLGNTGLKVSAISLGGWLTYGGHVEDAGAHECMKAAYEAGINFFDTAEGYEAGESEKVMGAAIKKFGWKRKDLVISTKIYWGGNGPNDRGLSRKHLIEGLNNSLERLGLDYVDIVYAHRPDKYTPLEETVRAFNHLIDTGKALYWGTSEWSAEEITRACLIAKDLRMIGPVVEQPLYNLLHRERVEKEYAPLYEEFGFGITNFSPIHRGFLSGKYNGIKVNASGELEVPKDSRLATSKDAINAAFAKQLLSDEGKKMIKQCEDLKQFADELGCTQAQFALAWCLKHPNVASVITGASRPEQIAENCAALQYVDKIDQKMMDRIDEFALPTGEHLDTKKAEVIVHDDYTSYPDELKDKLMGAEGCIWAQGISQTQVTKDEYIRITYDYPLAAAKAFSSLSNTGKFNFVYVSGEGADPTEKTFTLFGKIKGRAEIALLALPSTPDYSALRVYNVRPGFADPSLVGRGSMSHRAAEVVLAPLLRRFLPNQVSPVGILSKGLVNLATGDGNPLPAASDIEAGGRTLRSAAIRRLGEE</sequence>
<reference evidence="11 12" key="1">
    <citation type="journal article" date="2017" name="Mycologia">
        <title>Bifiguratus adelaidae, gen. et sp. nov., a new member of Mucoromycotina in endophytic and soil-dwelling habitats.</title>
        <authorList>
            <person name="Torres-Cruz T.J."/>
            <person name="Billingsley Tobias T.L."/>
            <person name="Almatruk M."/>
            <person name="Hesse C."/>
            <person name="Kuske C.R."/>
            <person name="Desiro A."/>
            <person name="Benucci G.M."/>
            <person name="Bonito G."/>
            <person name="Stajich J.E."/>
            <person name="Dunlap C."/>
            <person name="Arnold A.E."/>
            <person name="Porras-Alfaro A."/>
        </authorList>
    </citation>
    <scope>NUCLEOTIDE SEQUENCE [LARGE SCALE GENOMIC DNA]</scope>
    <source>
        <strain evidence="11 12">AZ0501</strain>
    </source>
</reference>
<dbReference type="GO" id="GO:0005634">
    <property type="term" value="C:nucleus"/>
    <property type="evidence" value="ECO:0007669"/>
    <property type="project" value="UniProtKB-SubCell"/>
</dbReference>
<keyword evidence="5" id="KW-0521">NADP</keyword>
<dbReference type="Pfam" id="PF23726">
    <property type="entry name" value="Beta-prop_RSE1_2nd"/>
    <property type="match status" value="1"/>
</dbReference>
<evidence type="ECO:0000256" key="2">
    <source>
        <dbReference type="ARBA" id="ARBA00006515"/>
    </source>
</evidence>
<comment type="subcellular location">
    <subcellularLocation>
        <location evidence="1">Nucleus</location>
    </subcellularLocation>
</comment>
<dbReference type="Proteomes" id="UP000242875">
    <property type="component" value="Unassembled WGS sequence"/>
</dbReference>
<evidence type="ECO:0000259" key="9">
    <source>
        <dbReference type="Pfam" id="PF10433"/>
    </source>
</evidence>
<dbReference type="PRINTS" id="PR01577">
    <property type="entry name" value="KCNABCHANNEL"/>
</dbReference>
<dbReference type="Pfam" id="PF10433">
    <property type="entry name" value="Beta-prop_RSE1_1st"/>
    <property type="match status" value="2"/>
</dbReference>
<dbReference type="InterPro" id="IPR018846">
    <property type="entry name" value="Beta-prop_RSE1/DDB1/CPSF1_1st"/>
</dbReference>
<evidence type="ECO:0000256" key="5">
    <source>
        <dbReference type="ARBA" id="ARBA00022857"/>
    </source>
</evidence>
<feature type="domain" description="NADP-dependent oxidoreductase" evidence="7">
    <location>
        <begin position="1459"/>
        <end position="1773"/>
    </location>
</feature>
<dbReference type="EMBL" id="MVBO01000067">
    <property type="protein sequence ID" value="OZJ03817.1"/>
    <property type="molecule type" value="Genomic_DNA"/>
</dbReference>
<protein>
    <recommendedName>
        <fullName evidence="4">DNA damage-binding protein 1</fullName>
    </recommendedName>
</protein>
<dbReference type="InterPro" id="IPR036291">
    <property type="entry name" value="NAD(P)-bd_dom_sf"/>
</dbReference>
<dbReference type="PANTHER" id="PTHR43150">
    <property type="entry name" value="HYPERKINETIC, ISOFORM M"/>
    <property type="match status" value="1"/>
</dbReference>
<evidence type="ECO:0000259" key="8">
    <source>
        <dbReference type="Pfam" id="PF03178"/>
    </source>
</evidence>
<comment type="similarity">
    <text evidence="3">Belongs to the DDB1 family.</text>
</comment>
<dbReference type="InterPro" id="IPR005399">
    <property type="entry name" value="K_chnl_volt-dep_bsu_KCNAB-rel"/>
</dbReference>
<evidence type="ECO:0000256" key="3">
    <source>
        <dbReference type="ARBA" id="ARBA00007453"/>
    </source>
</evidence>
<dbReference type="SUPFAM" id="SSF50998">
    <property type="entry name" value="Quinoprotein alcohol dehydrogenase-like"/>
    <property type="match status" value="1"/>
</dbReference>
<dbReference type="InterPro" id="IPR015943">
    <property type="entry name" value="WD40/YVTN_repeat-like_dom_sf"/>
</dbReference>
<dbReference type="InterPro" id="IPR004871">
    <property type="entry name" value="RSE1/DDB1/CPSF1_C"/>
</dbReference>
<dbReference type="InterPro" id="IPR011047">
    <property type="entry name" value="Quinoprotein_ADH-like_sf"/>
</dbReference>
<dbReference type="Gene3D" id="2.130.10.10">
    <property type="entry name" value="YVTN repeat-like/Quinoprotein amine dehydrogenase"/>
    <property type="match status" value="2"/>
</dbReference>
<dbReference type="GO" id="GO:0003676">
    <property type="term" value="F:nucleic acid binding"/>
    <property type="evidence" value="ECO:0007669"/>
    <property type="project" value="InterPro"/>
</dbReference>
<dbReference type="GO" id="GO:0016491">
    <property type="term" value="F:oxidoreductase activity"/>
    <property type="evidence" value="ECO:0007669"/>
    <property type="project" value="UniProtKB-KW"/>
</dbReference>
<proteinExistence type="inferred from homology"/>
<dbReference type="SUPFAM" id="SSF51735">
    <property type="entry name" value="NAD(P)-binding Rossmann-fold domains"/>
    <property type="match status" value="1"/>
</dbReference>
<comment type="caution">
    <text evidence="11">The sequence shown here is derived from an EMBL/GenBank/DDBJ whole genome shotgun (WGS) entry which is preliminary data.</text>
</comment>
<dbReference type="SUPFAM" id="SSF51430">
    <property type="entry name" value="NAD(P)-linked oxidoreductase"/>
    <property type="match status" value="1"/>
</dbReference>
<dbReference type="Pfam" id="PF00248">
    <property type="entry name" value="Aldo_ket_red"/>
    <property type="match status" value="1"/>
</dbReference>
<evidence type="ECO:0000256" key="1">
    <source>
        <dbReference type="ARBA" id="ARBA00004123"/>
    </source>
</evidence>
<feature type="domain" description="RSE1/DDB1/CPSF1 C-terminal" evidence="8">
    <location>
        <begin position="918"/>
        <end position="1286"/>
    </location>
</feature>
<organism evidence="11 12">
    <name type="scientific">Bifiguratus adelaidae</name>
    <dbReference type="NCBI Taxonomy" id="1938954"/>
    <lineage>
        <taxon>Eukaryota</taxon>
        <taxon>Fungi</taxon>
        <taxon>Fungi incertae sedis</taxon>
        <taxon>Mucoromycota</taxon>
        <taxon>Mucoromycotina</taxon>
        <taxon>Endogonomycetes</taxon>
        <taxon>Endogonales</taxon>
        <taxon>Endogonales incertae sedis</taxon>
        <taxon>Bifiguratus</taxon>
    </lineage>
</organism>
<dbReference type="InterPro" id="IPR058543">
    <property type="entry name" value="Beta-prop_RSE1/DDB1/CPSF1_2nd"/>
</dbReference>
<name>A0A261XZM0_9FUNG</name>
<accession>A0A261XZM0</accession>
<dbReference type="InterPro" id="IPR023210">
    <property type="entry name" value="NADP_OxRdtase_dom"/>
</dbReference>
<evidence type="ECO:0000259" key="10">
    <source>
        <dbReference type="Pfam" id="PF23726"/>
    </source>
</evidence>
<dbReference type="Gene3D" id="3.20.20.100">
    <property type="entry name" value="NADP-dependent oxidoreductase domain"/>
    <property type="match status" value="1"/>
</dbReference>
<comment type="similarity">
    <text evidence="2">Belongs to the shaker potassium channel beta subunit family.</text>
</comment>
<keyword evidence="6" id="KW-0560">Oxidoreductase</keyword>
<evidence type="ECO:0000259" key="7">
    <source>
        <dbReference type="Pfam" id="PF00248"/>
    </source>
</evidence>
<dbReference type="PANTHER" id="PTHR43150:SF6">
    <property type="entry name" value="VIC POTASSIUM ION CHANNEL, BETA SUBUNIT (EUROFUNG)"/>
    <property type="match status" value="1"/>
</dbReference>
<evidence type="ECO:0000313" key="11">
    <source>
        <dbReference type="EMBL" id="OZJ03817.1"/>
    </source>
</evidence>
<feature type="domain" description="RSE1/DDB1/CPSF1 first beta-propeller" evidence="9">
    <location>
        <begin position="18"/>
        <end position="130"/>
    </location>
</feature>